<gene>
    <name evidence="4" type="primary">ACT_8</name>
    <name evidence="4" type="ORF">CK203_028628</name>
</gene>
<evidence type="ECO:0000256" key="2">
    <source>
        <dbReference type="ARBA" id="ARBA00022679"/>
    </source>
</evidence>
<dbReference type="OrthoDB" id="671439at2759"/>
<dbReference type="AlphaFoldDB" id="A0A438I2E5"/>
<organism evidence="4 5">
    <name type="scientific">Vitis vinifera</name>
    <name type="common">Grape</name>
    <dbReference type="NCBI Taxonomy" id="29760"/>
    <lineage>
        <taxon>Eukaryota</taxon>
        <taxon>Viridiplantae</taxon>
        <taxon>Streptophyta</taxon>
        <taxon>Embryophyta</taxon>
        <taxon>Tracheophyta</taxon>
        <taxon>Spermatophyta</taxon>
        <taxon>Magnoliopsida</taxon>
        <taxon>eudicotyledons</taxon>
        <taxon>Gunneridae</taxon>
        <taxon>Pentapetalae</taxon>
        <taxon>rosids</taxon>
        <taxon>Vitales</taxon>
        <taxon>Vitaceae</taxon>
        <taxon>Viteae</taxon>
        <taxon>Vitis</taxon>
    </lineage>
</organism>
<evidence type="ECO:0000313" key="5">
    <source>
        <dbReference type="Proteomes" id="UP000288805"/>
    </source>
</evidence>
<dbReference type="Pfam" id="PF02458">
    <property type="entry name" value="Transferase"/>
    <property type="match status" value="1"/>
</dbReference>
<dbReference type="Gene3D" id="3.30.559.10">
    <property type="entry name" value="Chloramphenicol acetyltransferase-like domain"/>
    <property type="match status" value="2"/>
</dbReference>
<sequence>MKPEIISRETIKPSSPTPHSQRWYKLSVFDQMSYGVYIPIILFYTSNGGDNPVDFSHRLSGLKKSLSETLTRYYPLAGRIGDGGSIECNDKGVDFFEARMHCHLQGFLNHPEFEALNLLAQGQIQCNNLDLSSTLIVQITFFDCGGMAIGVSMSHKVADISSMSAFLNDWATMARQSGEAEISAQFITSFFPPHDSLDIPEYVPRKINRVVRRFVFNASKLDALKTLATSHGVENPTRVQVVTALLYKCADAASRAVSDSPRASDLVQMVNLRRLVIPPLPDKSFGNLVWCFSISATEEGEVEFHDLVAQLKEGIAGFRLTYGISFSWYELSRLVSEFRKASASSFKRKGNMVRFTCTSWCRSPLYQVDFGWGKPVWISCTNVMWNTFILMDTRSGDGIEALVSLEEQNMNVFEHDEELLRFASLNPNAFEAP</sequence>
<dbReference type="PANTHER" id="PTHR31623:SF118">
    <property type="entry name" value="BAHD ACYLTRANSFERASE"/>
    <property type="match status" value="1"/>
</dbReference>
<comment type="similarity">
    <text evidence="1">Belongs to the plant acyltransferase family.</text>
</comment>
<dbReference type="Proteomes" id="UP000288805">
    <property type="component" value="Unassembled WGS sequence"/>
</dbReference>
<keyword evidence="3" id="KW-0012">Acyltransferase</keyword>
<name>A0A438I2E5_VITVI</name>
<evidence type="ECO:0000256" key="3">
    <source>
        <dbReference type="ARBA" id="ARBA00023315"/>
    </source>
</evidence>
<proteinExistence type="inferred from homology"/>
<dbReference type="PANTHER" id="PTHR31623">
    <property type="entry name" value="F21J9.9"/>
    <property type="match status" value="1"/>
</dbReference>
<comment type="caution">
    <text evidence="4">The sequence shown here is derived from an EMBL/GenBank/DDBJ whole genome shotgun (WGS) entry which is preliminary data.</text>
</comment>
<reference evidence="4 5" key="1">
    <citation type="journal article" date="2018" name="PLoS Genet.">
        <title>Population sequencing reveals clonal diversity and ancestral inbreeding in the grapevine cultivar Chardonnay.</title>
        <authorList>
            <person name="Roach M.J."/>
            <person name="Johnson D.L."/>
            <person name="Bohlmann J."/>
            <person name="van Vuuren H.J."/>
            <person name="Jones S.J."/>
            <person name="Pretorius I.S."/>
            <person name="Schmidt S.A."/>
            <person name="Borneman A.R."/>
        </authorList>
    </citation>
    <scope>NUCLEOTIDE SEQUENCE [LARGE SCALE GENOMIC DNA]</scope>
    <source>
        <strain evidence="5">cv. Chardonnay</strain>
        <tissue evidence="4">Leaf</tissue>
    </source>
</reference>
<dbReference type="Gramene" id="Vitis01g01632.t01">
    <property type="protein sequence ID" value="Vitis01g01632.t01.CDS"/>
    <property type="gene ID" value="Vitis01g01632"/>
</dbReference>
<accession>A0A438I2E5</accession>
<dbReference type="InterPro" id="IPR023213">
    <property type="entry name" value="CAT-like_dom_sf"/>
</dbReference>
<evidence type="ECO:0000313" key="4">
    <source>
        <dbReference type="EMBL" id="RVW90871.1"/>
    </source>
</evidence>
<protein>
    <submittedName>
        <fullName evidence="4">Vinorine synthase</fullName>
    </submittedName>
</protein>
<evidence type="ECO:0000256" key="1">
    <source>
        <dbReference type="ARBA" id="ARBA00009861"/>
    </source>
</evidence>
<dbReference type="GO" id="GO:0016746">
    <property type="term" value="F:acyltransferase activity"/>
    <property type="evidence" value="ECO:0007669"/>
    <property type="project" value="UniProtKB-KW"/>
</dbReference>
<keyword evidence="2" id="KW-0808">Transferase</keyword>
<dbReference type="EMBL" id="QGNW01000151">
    <property type="protein sequence ID" value="RVW90871.1"/>
    <property type="molecule type" value="Genomic_DNA"/>
</dbReference>
<dbReference type="KEGG" id="vvi:109123455"/>